<comment type="caution">
    <text evidence="11">The sequence shown here is derived from an EMBL/GenBank/DDBJ whole genome shotgun (WGS) entry which is preliminary data.</text>
</comment>
<evidence type="ECO:0000256" key="8">
    <source>
        <dbReference type="ARBA" id="ARBA00022967"/>
    </source>
</evidence>
<dbReference type="PROSITE" id="PS00211">
    <property type="entry name" value="ABC_TRANSPORTER_1"/>
    <property type="match status" value="1"/>
</dbReference>
<evidence type="ECO:0000256" key="3">
    <source>
        <dbReference type="ARBA" id="ARBA00022448"/>
    </source>
</evidence>
<evidence type="ECO:0000256" key="6">
    <source>
        <dbReference type="ARBA" id="ARBA00022741"/>
    </source>
</evidence>
<dbReference type="InterPro" id="IPR013563">
    <property type="entry name" value="Oligopep_ABC_C"/>
</dbReference>
<feature type="domain" description="ABC transporter" evidence="10">
    <location>
        <begin position="3"/>
        <end position="254"/>
    </location>
</feature>
<name>A0ABS4KB04_9FIRM</name>
<dbReference type="Pfam" id="PF00005">
    <property type="entry name" value="ABC_tran"/>
    <property type="match status" value="1"/>
</dbReference>
<keyword evidence="6" id="KW-0547">Nucleotide-binding</keyword>
<dbReference type="InterPro" id="IPR017871">
    <property type="entry name" value="ABC_transporter-like_CS"/>
</dbReference>
<keyword evidence="7 11" id="KW-0067">ATP-binding</keyword>
<dbReference type="PANTHER" id="PTHR43297">
    <property type="entry name" value="OLIGOPEPTIDE TRANSPORT ATP-BINDING PROTEIN APPD"/>
    <property type="match status" value="1"/>
</dbReference>
<dbReference type="InterPro" id="IPR027417">
    <property type="entry name" value="P-loop_NTPase"/>
</dbReference>
<dbReference type="PROSITE" id="PS50893">
    <property type="entry name" value="ABC_TRANSPORTER_2"/>
    <property type="match status" value="1"/>
</dbReference>
<evidence type="ECO:0000256" key="1">
    <source>
        <dbReference type="ARBA" id="ARBA00004202"/>
    </source>
</evidence>
<dbReference type="NCBIfam" id="TIGR01727">
    <property type="entry name" value="oligo_HPY"/>
    <property type="match status" value="1"/>
</dbReference>
<dbReference type="Gene3D" id="3.40.50.300">
    <property type="entry name" value="P-loop containing nucleotide triphosphate hydrolases"/>
    <property type="match status" value="1"/>
</dbReference>
<evidence type="ECO:0000256" key="5">
    <source>
        <dbReference type="ARBA" id="ARBA00022519"/>
    </source>
</evidence>
<sequence length="323" mass="36385">MLLDVKDLSVDIELSGKKYPVITDVSFSIEEGTVLGFVGESGSGKSITALTIMGLLNERFSIKKGEILINERDLLKLDSITRRKMLGCEIAMIFQNPLNALNPLLTIYEQMAEMLLIHNKKLSKKEVEKRVINSLEEVQLPNPEKDMYKYPHEFSGGQRQRILIAMAIINHPKLLIADEATTALDVTVQYKILRLLKSLCSKYGTTLIVISHNLGLIKYMSREVIVMYSGRIVEDGLIDDIIESPSHPYTKELLSSLPENAIKGEEIHAIKGRVPSIKEKKANCPFYPRCKYGKDICLKEPLKAVSVGENHWAYCLFAGEFNE</sequence>
<dbReference type="CDD" id="cd03257">
    <property type="entry name" value="ABC_NikE_OppD_transporters"/>
    <property type="match status" value="1"/>
</dbReference>
<dbReference type="InterPro" id="IPR003439">
    <property type="entry name" value="ABC_transporter-like_ATP-bd"/>
</dbReference>
<gene>
    <name evidence="11" type="ORF">J2Z71_000492</name>
</gene>
<comment type="subcellular location">
    <subcellularLocation>
        <location evidence="1">Cell membrane</location>
        <topology evidence="1">Peripheral membrane protein</topology>
    </subcellularLocation>
</comment>
<evidence type="ECO:0000313" key="11">
    <source>
        <dbReference type="EMBL" id="MBP2024967.1"/>
    </source>
</evidence>
<comment type="similarity">
    <text evidence="2">Belongs to the ABC transporter superfamily.</text>
</comment>
<dbReference type="SUPFAM" id="SSF52540">
    <property type="entry name" value="P-loop containing nucleoside triphosphate hydrolases"/>
    <property type="match status" value="1"/>
</dbReference>
<evidence type="ECO:0000256" key="9">
    <source>
        <dbReference type="ARBA" id="ARBA00023136"/>
    </source>
</evidence>
<keyword evidence="5" id="KW-0997">Cell inner membrane</keyword>
<evidence type="ECO:0000256" key="7">
    <source>
        <dbReference type="ARBA" id="ARBA00022840"/>
    </source>
</evidence>
<keyword evidence="3" id="KW-0813">Transport</keyword>
<keyword evidence="9" id="KW-0472">Membrane</keyword>
<proteinExistence type="inferred from homology"/>
<evidence type="ECO:0000256" key="2">
    <source>
        <dbReference type="ARBA" id="ARBA00005417"/>
    </source>
</evidence>
<accession>A0ABS4KB04</accession>
<dbReference type="PANTHER" id="PTHR43297:SF14">
    <property type="entry name" value="ATPASE AAA-TYPE CORE DOMAIN-CONTAINING PROTEIN"/>
    <property type="match status" value="1"/>
</dbReference>
<dbReference type="Proteomes" id="UP001519306">
    <property type="component" value="Unassembled WGS sequence"/>
</dbReference>
<protein>
    <submittedName>
        <fullName evidence="11">Oligopeptide/dipeptide ABC transporter ATP-binding protein</fullName>
    </submittedName>
</protein>
<organism evidence="11 12">
    <name type="scientific">Peptoniphilus stercorisuis</name>
    <dbReference type="NCBI Taxonomy" id="1436965"/>
    <lineage>
        <taxon>Bacteria</taxon>
        <taxon>Bacillati</taxon>
        <taxon>Bacillota</taxon>
        <taxon>Tissierellia</taxon>
        <taxon>Tissierellales</taxon>
        <taxon>Peptoniphilaceae</taxon>
        <taxon>Peptoniphilus</taxon>
    </lineage>
</organism>
<dbReference type="Pfam" id="PF08352">
    <property type="entry name" value="oligo_HPY"/>
    <property type="match status" value="1"/>
</dbReference>
<dbReference type="SMART" id="SM00382">
    <property type="entry name" value="AAA"/>
    <property type="match status" value="1"/>
</dbReference>
<dbReference type="GO" id="GO:0005524">
    <property type="term" value="F:ATP binding"/>
    <property type="evidence" value="ECO:0007669"/>
    <property type="project" value="UniProtKB-KW"/>
</dbReference>
<dbReference type="EMBL" id="JAGGLJ010000004">
    <property type="protein sequence ID" value="MBP2024967.1"/>
    <property type="molecule type" value="Genomic_DNA"/>
</dbReference>
<keyword evidence="4" id="KW-1003">Cell membrane</keyword>
<keyword evidence="12" id="KW-1185">Reference proteome</keyword>
<keyword evidence="8" id="KW-1278">Translocase</keyword>
<dbReference type="RefSeq" id="WP_210060274.1">
    <property type="nucleotide sequence ID" value="NZ_JAGGLJ010000004.1"/>
</dbReference>
<evidence type="ECO:0000256" key="4">
    <source>
        <dbReference type="ARBA" id="ARBA00022475"/>
    </source>
</evidence>
<evidence type="ECO:0000313" key="12">
    <source>
        <dbReference type="Proteomes" id="UP001519306"/>
    </source>
</evidence>
<reference evidence="11 12" key="1">
    <citation type="submission" date="2021-03" db="EMBL/GenBank/DDBJ databases">
        <title>Genomic Encyclopedia of Type Strains, Phase IV (KMG-IV): sequencing the most valuable type-strain genomes for metagenomic binning, comparative biology and taxonomic classification.</title>
        <authorList>
            <person name="Goeker M."/>
        </authorList>
    </citation>
    <scope>NUCLEOTIDE SEQUENCE [LARGE SCALE GENOMIC DNA]</scope>
    <source>
        <strain evidence="11 12">DSM 27563</strain>
    </source>
</reference>
<dbReference type="InterPro" id="IPR050388">
    <property type="entry name" value="ABC_Ni/Peptide_Import"/>
</dbReference>
<evidence type="ECO:0000259" key="10">
    <source>
        <dbReference type="PROSITE" id="PS50893"/>
    </source>
</evidence>
<dbReference type="InterPro" id="IPR003593">
    <property type="entry name" value="AAA+_ATPase"/>
</dbReference>